<dbReference type="SUPFAM" id="SSF48008">
    <property type="entry name" value="GntR ligand-binding domain-like"/>
    <property type="match status" value="1"/>
</dbReference>
<evidence type="ECO:0000313" key="5">
    <source>
        <dbReference type="EMBL" id="RLY95081.1"/>
    </source>
</evidence>
<feature type="domain" description="HTH gntR-type" evidence="4">
    <location>
        <begin position="1"/>
        <end position="55"/>
    </location>
</feature>
<proteinExistence type="predicted"/>
<evidence type="ECO:0000313" key="6">
    <source>
        <dbReference type="Proteomes" id="UP000277871"/>
    </source>
</evidence>
<dbReference type="SMART" id="SM00895">
    <property type="entry name" value="FCD"/>
    <property type="match status" value="1"/>
</dbReference>
<evidence type="ECO:0000259" key="4">
    <source>
        <dbReference type="PROSITE" id="PS50949"/>
    </source>
</evidence>
<organism evidence="5 6">
    <name type="scientific">Kocuria tytonicola</name>
    <dbReference type="NCBI Taxonomy" id="2055946"/>
    <lineage>
        <taxon>Bacteria</taxon>
        <taxon>Bacillati</taxon>
        <taxon>Actinomycetota</taxon>
        <taxon>Actinomycetes</taxon>
        <taxon>Micrococcales</taxon>
        <taxon>Micrococcaceae</taxon>
        <taxon>Kocuria</taxon>
    </lineage>
</organism>
<dbReference type="EMBL" id="RDEX01000001">
    <property type="protein sequence ID" value="RLY95081.1"/>
    <property type="molecule type" value="Genomic_DNA"/>
</dbReference>
<protein>
    <submittedName>
        <fullName evidence="5">GntR family transcriptional regulator</fullName>
    </submittedName>
</protein>
<keyword evidence="6" id="KW-1185">Reference proteome</keyword>
<dbReference type="PRINTS" id="PR00035">
    <property type="entry name" value="HTHGNTR"/>
</dbReference>
<evidence type="ECO:0000256" key="1">
    <source>
        <dbReference type="ARBA" id="ARBA00023015"/>
    </source>
</evidence>
<accession>A0A3L9L943</accession>
<reference evidence="5 6" key="1">
    <citation type="submission" date="2018-10" db="EMBL/GenBank/DDBJ databases">
        <title>Kocuria tytonicola, new bacteria from the preen glands of American barn owls (Tyto furcata).</title>
        <authorList>
            <person name="Braun M.S."/>
            <person name="Wang E."/>
            <person name="Zimmermann S."/>
            <person name="Boutin S."/>
            <person name="Wagner H."/>
            <person name="Wink M."/>
        </authorList>
    </citation>
    <scope>NUCLEOTIDE SEQUENCE [LARGE SCALE GENOMIC DNA]</scope>
    <source>
        <strain evidence="5 6">473</strain>
    </source>
</reference>
<dbReference type="Pfam" id="PF07729">
    <property type="entry name" value="FCD"/>
    <property type="match status" value="1"/>
</dbReference>
<dbReference type="AlphaFoldDB" id="A0A3L9L943"/>
<dbReference type="InterPro" id="IPR036390">
    <property type="entry name" value="WH_DNA-bd_sf"/>
</dbReference>
<name>A0A3L9L943_9MICC</name>
<dbReference type="Gene3D" id="1.20.120.530">
    <property type="entry name" value="GntR ligand-binding domain-like"/>
    <property type="match status" value="1"/>
</dbReference>
<dbReference type="InterPro" id="IPR036388">
    <property type="entry name" value="WH-like_DNA-bd_sf"/>
</dbReference>
<dbReference type="GO" id="GO:0003700">
    <property type="term" value="F:DNA-binding transcription factor activity"/>
    <property type="evidence" value="ECO:0007669"/>
    <property type="project" value="InterPro"/>
</dbReference>
<dbReference type="PANTHER" id="PTHR43537">
    <property type="entry name" value="TRANSCRIPTIONAL REGULATOR, GNTR FAMILY"/>
    <property type="match status" value="1"/>
</dbReference>
<dbReference type="Proteomes" id="UP000277871">
    <property type="component" value="Unassembled WGS sequence"/>
</dbReference>
<keyword evidence="1" id="KW-0805">Transcription regulation</keyword>
<evidence type="ECO:0000256" key="3">
    <source>
        <dbReference type="ARBA" id="ARBA00023163"/>
    </source>
</evidence>
<keyword evidence="2" id="KW-0238">DNA-binding</keyword>
<keyword evidence="3" id="KW-0804">Transcription</keyword>
<dbReference type="InterPro" id="IPR000524">
    <property type="entry name" value="Tscrpt_reg_HTH_GntR"/>
</dbReference>
<sequence length="194" mass="21152">MISDGALRPGAKLSEQTVAGELGVSRNTLRESFTTLAAEGLVDRIPHRGVFVMDPGTEDVRDLYAARGILETGAVLWGELDEALLARLQDTVSEALAARDSGNVAGMGNANQRFHRELVTGCGSTSLLTEMDRILARMRLVFHLMTEDPRFHARYAVRNAEVLDVLQTGDRERAASLLRESLVAAREELLAHVG</sequence>
<comment type="caution">
    <text evidence="5">The sequence shown here is derived from an EMBL/GenBank/DDBJ whole genome shotgun (WGS) entry which is preliminary data.</text>
</comment>
<dbReference type="PROSITE" id="PS50949">
    <property type="entry name" value="HTH_GNTR"/>
    <property type="match status" value="1"/>
</dbReference>
<dbReference type="Pfam" id="PF00392">
    <property type="entry name" value="GntR"/>
    <property type="match status" value="1"/>
</dbReference>
<dbReference type="CDD" id="cd07377">
    <property type="entry name" value="WHTH_GntR"/>
    <property type="match status" value="1"/>
</dbReference>
<dbReference type="PANTHER" id="PTHR43537:SF45">
    <property type="entry name" value="GNTR FAMILY REGULATORY PROTEIN"/>
    <property type="match status" value="1"/>
</dbReference>
<dbReference type="GO" id="GO:0003677">
    <property type="term" value="F:DNA binding"/>
    <property type="evidence" value="ECO:0007669"/>
    <property type="project" value="UniProtKB-KW"/>
</dbReference>
<dbReference type="Gene3D" id="1.10.10.10">
    <property type="entry name" value="Winged helix-like DNA-binding domain superfamily/Winged helix DNA-binding domain"/>
    <property type="match status" value="1"/>
</dbReference>
<evidence type="ECO:0000256" key="2">
    <source>
        <dbReference type="ARBA" id="ARBA00023125"/>
    </source>
</evidence>
<dbReference type="SUPFAM" id="SSF46785">
    <property type="entry name" value="Winged helix' DNA-binding domain"/>
    <property type="match status" value="1"/>
</dbReference>
<dbReference type="SMART" id="SM00345">
    <property type="entry name" value="HTH_GNTR"/>
    <property type="match status" value="1"/>
</dbReference>
<dbReference type="InterPro" id="IPR011711">
    <property type="entry name" value="GntR_C"/>
</dbReference>
<gene>
    <name evidence="5" type="ORF">EAE32_00090</name>
</gene>
<dbReference type="InterPro" id="IPR008920">
    <property type="entry name" value="TF_FadR/GntR_C"/>
</dbReference>